<keyword evidence="1" id="KW-0812">Transmembrane</keyword>
<dbReference type="PROSITE" id="PS51257">
    <property type="entry name" value="PROKAR_LIPOPROTEIN"/>
    <property type="match status" value="1"/>
</dbReference>
<dbReference type="STRING" id="1678840.ATC1_1249"/>
<keyword evidence="1" id="KW-0472">Membrane</keyword>
<accession>A0A0K8PAG7</accession>
<reference evidence="2" key="1">
    <citation type="journal article" date="2015" name="Genome Announc.">
        <title>Draft Genome Sequence of Anaerolineae Strain TC1, a Novel Isolate from a Methanogenic Wastewater Treatment System.</title>
        <authorList>
            <person name="Matsuura N."/>
            <person name="Tourlousse D.M."/>
            <person name="Sun L."/>
            <person name="Toyonaga M."/>
            <person name="Kuroda K."/>
            <person name="Ohashi A."/>
            <person name="Cruz R."/>
            <person name="Yamaguchi T."/>
            <person name="Sekiguchi Y."/>
        </authorList>
    </citation>
    <scope>NUCLEOTIDE SEQUENCE [LARGE SCALE GENOMIC DNA]</scope>
    <source>
        <strain evidence="2">TC1</strain>
    </source>
</reference>
<dbReference type="AlphaFoldDB" id="A0A0K8PAG7"/>
<keyword evidence="1" id="KW-1133">Transmembrane helix</keyword>
<evidence type="ECO:0000313" key="3">
    <source>
        <dbReference type="Proteomes" id="UP000053370"/>
    </source>
</evidence>
<gene>
    <name evidence="2" type="ORF">ATC1_1249</name>
</gene>
<protein>
    <recommendedName>
        <fullName evidence="4">Lipoprotein</fullName>
    </recommendedName>
</protein>
<dbReference type="EMBL" id="DF968180">
    <property type="protein sequence ID" value="GAP39519.1"/>
    <property type="molecule type" value="Genomic_DNA"/>
</dbReference>
<evidence type="ECO:0008006" key="4">
    <source>
        <dbReference type="Google" id="ProtNLM"/>
    </source>
</evidence>
<sequence length="212" mass="23446">MAKRKSIHFDFILVFVAILAIMLAGCGKKDTDGQATGDASTKVDTEESVSVSQEAVVEEKNFLSVYTNISYSAGNDSDWSYGNQRKEFPNNDACYVRIGSTAITNGLLEKGVDDEITVTYRFTGTEKCKVEISDGKATKTETNDPNVVEFTRVINAAKEKAAKENLMIFRYTPNGAESMALEVIYDDQIAEKYDELNTVYFVKESDSENGTD</sequence>
<evidence type="ECO:0000256" key="1">
    <source>
        <dbReference type="SAM" id="Phobius"/>
    </source>
</evidence>
<proteinExistence type="predicted"/>
<organism evidence="2">
    <name type="scientific">Flexilinea flocculi</name>
    <dbReference type="NCBI Taxonomy" id="1678840"/>
    <lineage>
        <taxon>Bacteria</taxon>
        <taxon>Bacillati</taxon>
        <taxon>Chloroflexota</taxon>
        <taxon>Anaerolineae</taxon>
        <taxon>Anaerolineales</taxon>
        <taxon>Anaerolineaceae</taxon>
        <taxon>Flexilinea</taxon>
    </lineage>
</organism>
<keyword evidence="3" id="KW-1185">Reference proteome</keyword>
<dbReference type="Proteomes" id="UP000053370">
    <property type="component" value="Unassembled WGS sequence"/>
</dbReference>
<name>A0A0K8PAG7_9CHLR</name>
<dbReference type="RefSeq" id="WP_062278025.1">
    <property type="nucleotide sequence ID" value="NZ_DF968180.1"/>
</dbReference>
<evidence type="ECO:0000313" key="2">
    <source>
        <dbReference type="EMBL" id="GAP39519.1"/>
    </source>
</evidence>
<feature type="transmembrane region" description="Helical" evidence="1">
    <location>
        <begin position="7"/>
        <end position="25"/>
    </location>
</feature>